<dbReference type="GO" id="GO:0016787">
    <property type="term" value="F:hydrolase activity"/>
    <property type="evidence" value="ECO:0007669"/>
    <property type="project" value="UniProtKB-KW"/>
</dbReference>
<keyword evidence="3" id="KW-1185">Reference proteome</keyword>
<evidence type="ECO:0000313" key="2">
    <source>
        <dbReference type="EMBL" id="EHJ52536.1"/>
    </source>
</evidence>
<dbReference type="EMBL" id="AEUW02000001">
    <property type="protein sequence ID" value="EHJ52536.1"/>
    <property type="molecule type" value="Genomic_DNA"/>
</dbReference>
<sequence>MPQQTKIRIPRNIIDLSAHIYTPDNFDAEAAYPALIVVHPGGGVKEQTAGLYAQKLANFGFITVAYDASYQGESGGVPHFLESPSDRVEDISWVLDYLERHDNVDSSRIGLMGICAGGGYALNAVQIDRRVKAVATVSGIDIGWLFRDAFGQDPFPTVIATLDQVAEGRRAEAKGADFLTASYVPNSPEEFTDATPEYAKEAYEYYNTPRAHYPTAANTILLRSFPRVLSYDAFEFVDKLLTQPLLMIIGSQADTAYQSESVIKRAASKDKELFTIDGATHVSLYDKGEHVNPAVDKLAAFFSEKLN</sequence>
<proteinExistence type="predicted"/>
<dbReference type="PANTHER" id="PTHR47751">
    <property type="entry name" value="SUPERFAMILY HYDROLASE, PUTATIVE (AFU_ORTHOLOGUE AFUA_2G16580)-RELATED"/>
    <property type="match status" value="1"/>
</dbReference>
<accession>G5JXU5</accession>
<dbReference type="RefSeq" id="WP_003080652.1">
    <property type="nucleotide sequence ID" value="NZ_AEUW02000001.1"/>
</dbReference>
<dbReference type="InterPro" id="IPR029058">
    <property type="entry name" value="AB_hydrolase_fold"/>
</dbReference>
<dbReference type="Gene3D" id="1.10.10.800">
    <property type="match status" value="1"/>
</dbReference>
<protein>
    <submittedName>
        <fullName evidence="2">Hydrolase, alpha/beta domain protein</fullName>
    </submittedName>
</protein>
<evidence type="ECO:0000313" key="3">
    <source>
        <dbReference type="Proteomes" id="UP000003573"/>
    </source>
</evidence>
<dbReference type="Gene3D" id="3.40.50.1820">
    <property type="entry name" value="alpha/beta hydrolase"/>
    <property type="match status" value="1"/>
</dbReference>
<dbReference type="eggNOG" id="COG1073">
    <property type="taxonomic scope" value="Bacteria"/>
</dbReference>
<comment type="caution">
    <text evidence="2">The sequence shown here is derived from an EMBL/GenBank/DDBJ whole genome shotgun (WGS) entry which is preliminary data.</text>
</comment>
<dbReference type="Proteomes" id="UP000003573">
    <property type="component" value="Unassembled WGS sequence"/>
</dbReference>
<name>G5JXU5_9STRE</name>
<dbReference type="OrthoDB" id="9805123at2"/>
<dbReference type="InterPro" id="IPR051411">
    <property type="entry name" value="Polyketide_trans_af380"/>
</dbReference>
<dbReference type="Pfam" id="PF12146">
    <property type="entry name" value="Hydrolase_4"/>
    <property type="match status" value="1"/>
</dbReference>
<dbReference type="PANTHER" id="PTHR47751:SF1">
    <property type="entry name" value="SUPERFAMILY HYDROLASE, PUTATIVE (AFU_ORTHOLOGUE AFUA_2G16580)-RELATED"/>
    <property type="match status" value="1"/>
</dbReference>
<evidence type="ECO:0000259" key="1">
    <source>
        <dbReference type="Pfam" id="PF12146"/>
    </source>
</evidence>
<organism evidence="2 3">
    <name type="scientific">Streptococcus macacae NCTC 11558</name>
    <dbReference type="NCBI Taxonomy" id="764298"/>
    <lineage>
        <taxon>Bacteria</taxon>
        <taxon>Bacillati</taxon>
        <taxon>Bacillota</taxon>
        <taxon>Bacilli</taxon>
        <taxon>Lactobacillales</taxon>
        <taxon>Streptococcaceae</taxon>
        <taxon>Streptococcus</taxon>
    </lineage>
</organism>
<dbReference type="InterPro" id="IPR022742">
    <property type="entry name" value="Hydrolase_4"/>
</dbReference>
<dbReference type="AlphaFoldDB" id="G5JXU5"/>
<dbReference type="STRING" id="764298.STRMA_1735"/>
<dbReference type="SUPFAM" id="SSF53474">
    <property type="entry name" value="alpha/beta-Hydrolases"/>
    <property type="match status" value="1"/>
</dbReference>
<reference evidence="2 3" key="1">
    <citation type="journal article" date="2014" name="Int. J. Syst. Evol. Microbiol.">
        <title>Phylogenomics and the dynamic genome evolution of the genus Streptococcus.</title>
        <authorList>
            <consortium name="The Broad Institute Genome Sequencing Platform"/>
            <person name="Richards V.P."/>
            <person name="Palmer S.R."/>
            <person name="Pavinski Bitar P.D."/>
            <person name="Qin X."/>
            <person name="Weinstock G.M."/>
            <person name="Highlander S.K."/>
            <person name="Town C.D."/>
            <person name="Burne R.A."/>
            <person name="Stanhope M.J."/>
        </authorList>
    </citation>
    <scope>NUCLEOTIDE SEQUENCE [LARGE SCALE GENOMIC DNA]</scope>
    <source>
        <strain evidence="2 3">NCTC 11558</strain>
    </source>
</reference>
<keyword evidence="2" id="KW-0378">Hydrolase</keyword>
<feature type="domain" description="Serine aminopeptidase S33" evidence="1">
    <location>
        <begin position="34"/>
        <end position="287"/>
    </location>
</feature>
<gene>
    <name evidence="2" type="ORF">STRMA_1735</name>
</gene>